<evidence type="ECO:0000313" key="1">
    <source>
        <dbReference type="EMBL" id="KAJ9662047.1"/>
    </source>
</evidence>
<gene>
    <name evidence="1" type="ORF">H2198_001589</name>
</gene>
<keyword evidence="2" id="KW-1185">Reference proteome</keyword>
<proteinExistence type="predicted"/>
<comment type="caution">
    <text evidence="1">The sequence shown here is derived from an EMBL/GenBank/DDBJ whole genome shotgun (WGS) entry which is preliminary data.</text>
</comment>
<name>A0ACC3AH19_9EURO</name>
<evidence type="ECO:0000313" key="2">
    <source>
        <dbReference type="Proteomes" id="UP001172386"/>
    </source>
</evidence>
<protein>
    <submittedName>
        <fullName evidence="1">Uncharacterized protein</fullName>
    </submittedName>
</protein>
<dbReference type="EMBL" id="JAPDRQ010000018">
    <property type="protein sequence ID" value="KAJ9662047.1"/>
    <property type="molecule type" value="Genomic_DNA"/>
</dbReference>
<dbReference type="Proteomes" id="UP001172386">
    <property type="component" value="Unassembled WGS sequence"/>
</dbReference>
<organism evidence="1 2">
    <name type="scientific">Neophaeococcomyces mojaviensis</name>
    <dbReference type="NCBI Taxonomy" id="3383035"/>
    <lineage>
        <taxon>Eukaryota</taxon>
        <taxon>Fungi</taxon>
        <taxon>Dikarya</taxon>
        <taxon>Ascomycota</taxon>
        <taxon>Pezizomycotina</taxon>
        <taxon>Eurotiomycetes</taxon>
        <taxon>Chaetothyriomycetidae</taxon>
        <taxon>Chaetothyriales</taxon>
        <taxon>Chaetothyriales incertae sedis</taxon>
        <taxon>Neophaeococcomyces</taxon>
    </lineage>
</organism>
<reference evidence="1" key="1">
    <citation type="submission" date="2022-10" db="EMBL/GenBank/DDBJ databases">
        <title>Culturing micro-colonial fungi from biological soil crusts in the Mojave desert and describing Neophaeococcomyces mojavensis, and introducing the new genera and species Taxawa tesnikishii.</title>
        <authorList>
            <person name="Kurbessoian T."/>
            <person name="Stajich J.E."/>
        </authorList>
    </citation>
    <scope>NUCLEOTIDE SEQUENCE</scope>
    <source>
        <strain evidence="1">JES_112</strain>
    </source>
</reference>
<accession>A0ACC3AH19</accession>
<sequence length="347" mass="39370">MACWMPERTLILATATRMAVELGLASDFDHLVNLSFGRTHAPESYALMKRARTWFGLIILEQILQIDAGVLLGLKITGVRRCRVLLDRPFSTWLDMRLFSQVELNHLLTKINESLTGDEVLETVQHARVDIDIWYSDWKRIMVSSTLSGFELPSLLINLTVQRHWADAVAMCRAIRATGVQNIDLMSPDEKQILVMAKTSLQHHLEVILTEPQYLANLKYAMDFVWAKCAFCFLLLLKLTRLLPENAQHADLLSRGRQLHAALAKVCGYGSSKVYLRLLQLSIEKFEYVENNGGGVQSAADIDAFVPDEFIFEWDFPGLNLFSSQTGWDMLFDQFLLGDALLMGMDI</sequence>